<dbReference type="Pfam" id="PF13581">
    <property type="entry name" value="HATPase_c_2"/>
    <property type="match status" value="1"/>
</dbReference>
<keyword evidence="4" id="KW-1185">Reference proteome</keyword>
<evidence type="ECO:0000259" key="2">
    <source>
        <dbReference type="Pfam" id="PF13581"/>
    </source>
</evidence>
<dbReference type="InterPro" id="IPR050267">
    <property type="entry name" value="Anti-sigma-factor_SerPK"/>
</dbReference>
<evidence type="ECO:0000313" key="3">
    <source>
        <dbReference type="EMBL" id="MDQ0112107.1"/>
    </source>
</evidence>
<gene>
    <name evidence="3" type="ORF">J2T15_001542</name>
</gene>
<dbReference type="InterPro" id="IPR036890">
    <property type="entry name" value="HATPase_C_sf"/>
</dbReference>
<dbReference type="Proteomes" id="UP001229346">
    <property type="component" value="Unassembled WGS sequence"/>
</dbReference>
<dbReference type="RefSeq" id="WP_307202676.1">
    <property type="nucleotide sequence ID" value="NZ_JAUSSU010000003.1"/>
</dbReference>
<organism evidence="3 4">
    <name type="scientific">Paenibacillus harenae</name>
    <dbReference type="NCBI Taxonomy" id="306543"/>
    <lineage>
        <taxon>Bacteria</taxon>
        <taxon>Bacillati</taxon>
        <taxon>Bacillota</taxon>
        <taxon>Bacilli</taxon>
        <taxon>Bacillales</taxon>
        <taxon>Paenibacillaceae</taxon>
        <taxon>Paenibacillus</taxon>
    </lineage>
</organism>
<sequence length="146" mass="15970">MKAIRLQIPAHADFIDMVRICLYGIASKMKFSYEDIEDMKVAVSEACNNAVLHGGHDTGDEVIDVCYETDDDSLKIRIKNNGSGFVYPNALDMSAPLAVEQVSDLRVGGLGIYLIQALMDEVAIYTTGNVTEVVMTKYLTAVTEEG</sequence>
<evidence type="ECO:0000256" key="1">
    <source>
        <dbReference type="ARBA" id="ARBA00022527"/>
    </source>
</evidence>
<dbReference type="Gene3D" id="3.30.565.10">
    <property type="entry name" value="Histidine kinase-like ATPase, C-terminal domain"/>
    <property type="match status" value="1"/>
</dbReference>
<feature type="domain" description="Histidine kinase/HSP90-like ATPase" evidence="2">
    <location>
        <begin position="21"/>
        <end position="137"/>
    </location>
</feature>
<protein>
    <submittedName>
        <fullName evidence="3">Serine/threonine-protein kinase RsbW</fullName>
        <ecNumber evidence="3">2.7.11.1</ecNumber>
    </submittedName>
</protein>
<reference evidence="3 4" key="1">
    <citation type="submission" date="2023-07" db="EMBL/GenBank/DDBJ databases">
        <title>Sorghum-associated microbial communities from plants grown in Nebraska, USA.</title>
        <authorList>
            <person name="Schachtman D."/>
        </authorList>
    </citation>
    <scope>NUCLEOTIDE SEQUENCE [LARGE SCALE GENOMIC DNA]</scope>
    <source>
        <strain evidence="3 4">CC482</strain>
    </source>
</reference>
<name>A0ABT9TYM3_PAEHA</name>
<dbReference type="NCBIfam" id="NF003144">
    <property type="entry name" value="PRK04069.1"/>
    <property type="match status" value="1"/>
</dbReference>
<keyword evidence="3" id="KW-0808">Transferase</keyword>
<dbReference type="InterPro" id="IPR003594">
    <property type="entry name" value="HATPase_dom"/>
</dbReference>
<dbReference type="PANTHER" id="PTHR35526">
    <property type="entry name" value="ANTI-SIGMA-F FACTOR RSBW-RELATED"/>
    <property type="match status" value="1"/>
</dbReference>
<comment type="caution">
    <text evidence="3">The sequence shown here is derived from an EMBL/GenBank/DDBJ whole genome shotgun (WGS) entry which is preliminary data.</text>
</comment>
<dbReference type="EMBL" id="JAUSSU010000003">
    <property type="protein sequence ID" value="MDQ0112107.1"/>
    <property type="molecule type" value="Genomic_DNA"/>
</dbReference>
<dbReference type="PANTHER" id="PTHR35526:SF3">
    <property type="entry name" value="ANTI-SIGMA-F FACTOR RSBW"/>
    <property type="match status" value="1"/>
</dbReference>
<keyword evidence="3" id="KW-0418">Kinase</keyword>
<keyword evidence="1" id="KW-0723">Serine/threonine-protein kinase</keyword>
<dbReference type="CDD" id="cd16936">
    <property type="entry name" value="HATPase_RsbW-like"/>
    <property type="match status" value="1"/>
</dbReference>
<proteinExistence type="predicted"/>
<dbReference type="GO" id="GO:0004674">
    <property type="term" value="F:protein serine/threonine kinase activity"/>
    <property type="evidence" value="ECO:0007669"/>
    <property type="project" value="UniProtKB-EC"/>
</dbReference>
<dbReference type="SUPFAM" id="SSF55874">
    <property type="entry name" value="ATPase domain of HSP90 chaperone/DNA topoisomerase II/histidine kinase"/>
    <property type="match status" value="1"/>
</dbReference>
<accession>A0ABT9TYM3</accession>
<evidence type="ECO:0000313" key="4">
    <source>
        <dbReference type="Proteomes" id="UP001229346"/>
    </source>
</evidence>
<dbReference type="EC" id="2.7.11.1" evidence="3"/>